<reference evidence="1 2" key="1">
    <citation type="journal article" date="2019" name="PLoS ONE">
        <title>Comparative genome analysis indicates high evolutionary potential of pathogenicity genes in Colletotrichum tanaceti.</title>
        <authorList>
            <person name="Lelwala R.V."/>
            <person name="Korhonen P.K."/>
            <person name="Young N.D."/>
            <person name="Scott J.B."/>
            <person name="Ades P.A."/>
            <person name="Gasser R.B."/>
            <person name="Taylor P.W.J."/>
        </authorList>
    </citation>
    <scope>NUCLEOTIDE SEQUENCE [LARGE SCALE GENOMIC DNA]</scope>
    <source>
        <strain evidence="1">BRIP57314</strain>
    </source>
</reference>
<dbReference type="EMBL" id="PJEX01000458">
    <property type="protein sequence ID" value="TKW49940.1"/>
    <property type="molecule type" value="Genomic_DNA"/>
</dbReference>
<dbReference type="AlphaFoldDB" id="A0A4U6X3J7"/>
<evidence type="ECO:0000313" key="1">
    <source>
        <dbReference type="EMBL" id="TKW49940.1"/>
    </source>
</evidence>
<protein>
    <submittedName>
        <fullName evidence="1">Uncharacterized protein</fullName>
    </submittedName>
</protein>
<comment type="caution">
    <text evidence="1">The sequence shown here is derived from an EMBL/GenBank/DDBJ whole genome shotgun (WGS) entry which is preliminary data.</text>
</comment>
<dbReference type="Proteomes" id="UP000310108">
    <property type="component" value="Unassembled WGS sequence"/>
</dbReference>
<name>A0A4U6X3J7_9PEZI</name>
<keyword evidence="2" id="KW-1185">Reference proteome</keyword>
<sequence length="74" mass="7978">MLLDAGVDFNDLRGYFSNASAAPRYLDIVKKLLHQGADVNAQGGYYGNSLQAATIGGHQDIVQLLLDAEADLRQ</sequence>
<proteinExistence type="predicted"/>
<gene>
    <name evidence="1" type="ORF">CTA1_10836</name>
</gene>
<dbReference type="Gene3D" id="1.25.40.20">
    <property type="entry name" value="Ankyrin repeat-containing domain"/>
    <property type="match status" value="1"/>
</dbReference>
<dbReference type="STRING" id="1306861.A0A4U6X3J7"/>
<organism evidence="1 2">
    <name type="scientific">Colletotrichum tanaceti</name>
    <dbReference type="NCBI Taxonomy" id="1306861"/>
    <lineage>
        <taxon>Eukaryota</taxon>
        <taxon>Fungi</taxon>
        <taxon>Dikarya</taxon>
        <taxon>Ascomycota</taxon>
        <taxon>Pezizomycotina</taxon>
        <taxon>Sordariomycetes</taxon>
        <taxon>Hypocreomycetidae</taxon>
        <taxon>Glomerellales</taxon>
        <taxon>Glomerellaceae</taxon>
        <taxon>Colletotrichum</taxon>
        <taxon>Colletotrichum destructivum species complex</taxon>
    </lineage>
</organism>
<dbReference type="SUPFAM" id="SSF48403">
    <property type="entry name" value="Ankyrin repeat"/>
    <property type="match status" value="1"/>
</dbReference>
<evidence type="ECO:0000313" key="2">
    <source>
        <dbReference type="Proteomes" id="UP000310108"/>
    </source>
</evidence>
<accession>A0A4U6X3J7</accession>
<dbReference type="Pfam" id="PF00023">
    <property type="entry name" value="Ank"/>
    <property type="match status" value="2"/>
</dbReference>
<dbReference type="InterPro" id="IPR002110">
    <property type="entry name" value="Ankyrin_rpt"/>
</dbReference>
<dbReference type="InterPro" id="IPR036770">
    <property type="entry name" value="Ankyrin_rpt-contain_sf"/>
</dbReference>